<feature type="non-terminal residue" evidence="2">
    <location>
        <position position="74"/>
    </location>
</feature>
<evidence type="ECO:0000313" key="3">
    <source>
        <dbReference type="Proteomes" id="UP000824469"/>
    </source>
</evidence>
<comment type="caution">
    <text evidence="2">The sequence shown here is derived from an EMBL/GenBank/DDBJ whole genome shotgun (WGS) entry which is preliminary data.</text>
</comment>
<dbReference type="InterPro" id="IPR036397">
    <property type="entry name" value="RNaseH_sf"/>
</dbReference>
<proteinExistence type="predicted"/>
<dbReference type="Proteomes" id="UP000824469">
    <property type="component" value="Unassembled WGS sequence"/>
</dbReference>
<feature type="region of interest" description="Disordered" evidence="1">
    <location>
        <begin position="15"/>
        <end position="48"/>
    </location>
</feature>
<keyword evidence="3" id="KW-1185">Reference proteome</keyword>
<evidence type="ECO:0000313" key="2">
    <source>
        <dbReference type="EMBL" id="KAH9314730.1"/>
    </source>
</evidence>
<gene>
    <name evidence="2" type="ORF">KI387_023357</name>
</gene>
<evidence type="ECO:0000256" key="1">
    <source>
        <dbReference type="SAM" id="MobiDB-lite"/>
    </source>
</evidence>
<name>A0AA38G3N9_TAXCH</name>
<sequence length="74" mass="8214">STSSTLLALRIKEREDKQQKWVPPPKQFGKLNTDGASRGNLRKAAMGGSGRTYDEKVTFMFVENLGTITNNVVE</sequence>
<dbReference type="EMBL" id="JAHRHJ020000005">
    <property type="protein sequence ID" value="KAH9314730.1"/>
    <property type="molecule type" value="Genomic_DNA"/>
</dbReference>
<dbReference type="AlphaFoldDB" id="A0AA38G3N9"/>
<dbReference type="GO" id="GO:0003676">
    <property type="term" value="F:nucleic acid binding"/>
    <property type="evidence" value="ECO:0007669"/>
    <property type="project" value="InterPro"/>
</dbReference>
<accession>A0AA38G3N9</accession>
<protein>
    <submittedName>
        <fullName evidence="2">Uncharacterized protein</fullName>
    </submittedName>
</protein>
<dbReference type="Gene3D" id="3.30.420.10">
    <property type="entry name" value="Ribonuclease H-like superfamily/Ribonuclease H"/>
    <property type="match status" value="1"/>
</dbReference>
<feature type="non-terminal residue" evidence="2">
    <location>
        <position position="1"/>
    </location>
</feature>
<organism evidence="2 3">
    <name type="scientific">Taxus chinensis</name>
    <name type="common">Chinese yew</name>
    <name type="synonym">Taxus wallichiana var. chinensis</name>
    <dbReference type="NCBI Taxonomy" id="29808"/>
    <lineage>
        <taxon>Eukaryota</taxon>
        <taxon>Viridiplantae</taxon>
        <taxon>Streptophyta</taxon>
        <taxon>Embryophyta</taxon>
        <taxon>Tracheophyta</taxon>
        <taxon>Spermatophyta</taxon>
        <taxon>Pinopsida</taxon>
        <taxon>Pinidae</taxon>
        <taxon>Conifers II</taxon>
        <taxon>Cupressales</taxon>
        <taxon>Taxaceae</taxon>
        <taxon>Taxus</taxon>
    </lineage>
</organism>
<reference evidence="2 3" key="1">
    <citation type="journal article" date="2021" name="Nat. Plants">
        <title>The Taxus genome provides insights into paclitaxel biosynthesis.</title>
        <authorList>
            <person name="Xiong X."/>
            <person name="Gou J."/>
            <person name="Liao Q."/>
            <person name="Li Y."/>
            <person name="Zhou Q."/>
            <person name="Bi G."/>
            <person name="Li C."/>
            <person name="Du R."/>
            <person name="Wang X."/>
            <person name="Sun T."/>
            <person name="Guo L."/>
            <person name="Liang H."/>
            <person name="Lu P."/>
            <person name="Wu Y."/>
            <person name="Zhang Z."/>
            <person name="Ro D.K."/>
            <person name="Shang Y."/>
            <person name="Huang S."/>
            <person name="Yan J."/>
        </authorList>
    </citation>
    <scope>NUCLEOTIDE SEQUENCE [LARGE SCALE GENOMIC DNA]</scope>
    <source>
        <strain evidence="2">Ta-2019</strain>
    </source>
</reference>